<dbReference type="OrthoDB" id="9837984at2"/>
<evidence type="ECO:0000313" key="1">
    <source>
        <dbReference type="EMBL" id="PRX40290.1"/>
    </source>
</evidence>
<protein>
    <submittedName>
        <fullName evidence="1">Uncharacterized protein</fullName>
    </submittedName>
</protein>
<gene>
    <name evidence="1" type="ORF">CLV97_11587</name>
</gene>
<dbReference type="EMBL" id="PVNE01000015">
    <property type="protein sequence ID" value="PRX40290.1"/>
    <property type="molecule type" value="Genomic_DNA"/>
</dbReference>
<keyword evidence="2" id="KW-1185">Reference proteome</keyword>
<evidence type="ECO:0000313" key="2">
    <source>
        <dbReference type="Proteomes" id="UP000237797"/>
    </source>
</evidence>
<name>A0A2T0LE12_9BACL</name>
<sequence length="109" mass="12620">MNREKLSEKLMRMKEEHVLFIPSGTGVQITVERIQVGNELGWGLHVKDEKQVSRYVSRDPGKITDYILTLKPKGIPLLRHRGEKLEESSLFVKRESWLSGLKGYRSEKV</sequence>
<comment type="caution">
    <text evidence="1">The sequence shown here is derived from an EMBL/GenBank/DDBJ whole genome shotgun (WGS) entry which is preliminary data.</text>
</comment>
<dbReference type="AlphaFoldDB" id="A0A2T0LE12"/>
<proteinExistence type="predicted"/>
<dbReference type="RefSeq" id="WP_106345478.1">
    <property type="nucleotide sequence ID" value="NZ_PVNE01000015.1"/>
</dbReference>
<accession>A0A2T0LE12</accession>
<dbReference type="Proteomes" id="UP000237797">
    <property type="component" value="Unassembled WGS sequence"/>
</dbReference>
<reference evidence="1 2" key="1">
    <citation type="submission" date="2018-03" db="EMBL/GenBank/DDBJ databases">
        <title>Genomic Encyclopedia of Archaeal and Bacterial Type Strains, Phase II (KMG-II): from individual species to whole genera.</title>
        <authorList>
            <person name="Goeker M."/>
        </authorList>
    </citation>
    <scope>NUCLEOTIDE SEQUENCE [LARGE SCALE GENOMIC DNA]</scope>
    <source>
        <strain evidence="1 2">DSM 44946</strain>
    </source>
</reference>
<organism evidence="1 2">
    <name type="scientific">Planifilum fimeticola</name>
    <dbReference type="NCBI Taxonomy" id="201975"/>
    <lineage>
        <taxon>Bacteria</taxon>
        <taxon>Bacillati</taxon>
        <taxon>Bacillota</taxon>
        <taxon>Bacilli</taxon>
        <taxon>Bacillales</taxon>
        <taxon>Thermoactinomycetaceae</taxon>
        <taxon>Planifilum</taxon>
    </lineage>
</organism>